<dbReference type="PROSITE" id="PS50888">
    <property type="entry name" value="BHLH"/>
    <property type="match status" value="1"/>
</dbReference>
<comment type="caution">
    <text evidence="8">The sequence shown here is derived from an EMBL/GenBank/DDBJ whole genome shotgun (WGS) entry which is preliminary data.</text>
</comment>
<dbReference type="GO" id="GO:0000977">
    <property type="term" value="F:RNA polymerase II transcription regulatory region sequence-specific DNA binding"/>
    <property type="evidence" value="ECO:0007669"/>
    <property type="project" value="TreeGrafter"/>
</dbReference>
<dbReference type="GO" id="GO:0046983">
    <property type="term" value="F:protein dimerization activity"/>
    <property type="evidence" value="ECO:0007669"/>
    <property type="project" value="InterPro"/>
</dbReference>
<keyword evidence="3" id="KW-0238">DNA-binding</keyword>
<dbReference type="Pfam" id="PF08446">
    <property type="entry name" value="PAS_2"/>
    <property type="match status" value="1"/>
</dbReference>
<protein>
    <submittedName>
        <fullName evidence="8">Uncharacterized protein</fullName>
    </submittedName>
</protein>
<keyword evidence="5" id="KW-0539">Nucleus</keyword>
<dbReference type="GO" id="GO:0005634">
    <property type="term" value="C:nucleus"/>
    <property type="evidence" value="ECO:0007669"/>
    <property type="project" value="UniProtKB-SubCell"/>
</dbReference>
<name>A0AAE0ZR70_9GAST</name>
<dbReference type="Pfam" id="PF08447">
    <property type="entry name" value="PAS_3"/>
    <property type="match status" value="1"/>
</dbReference>
<evidence type="ECO:0000256" key="2">
    <source>
        <dbReference type="ARBA" id="ARBA00023015"/>
    </source>
</evidence>
<evidence type="ECO:0000313" key="9">
    <source>
        <dbReference type="Proteomes" id="UP001283361"/>
    </source>
</evidence>
<organism evidence="8 9">
    <name type="scientific">Elysia crispata</name>
    <name type="common">lettuce slug</name>
    <dbReference type="NCBI Taxonomy" id="231223"/>
    <lineage>
        <taxon>Eukaryota</taxon>
        <taxon>Metazoa</taxon>
        <taxon>Spiralia</taxon>
        <taxon>Lophotrochozoa</taxon>
        <taxon>Mollusca</taxon>
        <taxon>Gastropoda</taxon>
        <taxon>Heterobranchia</taxon>
        <taxon>Euthyneura</taxon>
        <taxon>Panpulmonata</taxon>
        <taxon>Sacoglossa</taxon>
        <taxon>Placobranchoidea</taxon>
        <taxon>Plakobranchidae</taxon>
        <taxon>Elysia</taxon>
    </lineage>
</organism>
<dbReference type="GO" id="GO:0000981">
    <property type="term" value="F:DNA-binding transcription factor activity, RNA polymerase II-specific"/>
    <property type="evidence" value="ECO:0007669"/>
    <property type="project" value="TreeGrafter"/>
</dbReference>
<feature type="domain" description="PAS" evidence="6">
    <location>
        <begin position="257"/>
        <end position="322"/>
    </location>
</feature>
<dbReference type="Proteomes" id="UP001283361">
    <property type="component" value="Unassembled WGS sequence"/>
</dbReference>
<keyword evidence="9" id="KW-1185">Reference proteome</keyword>
<reference evidence="8" key="1">
    <citation type="journal article" date="2023" name="G3 (Bethesda)">
        <title>A reference genome for the long-term kleptoplast-retaining sea slug Elysia crispata morphotype clarki.</title>
        <authorList>
            <person name="Eastman K.E."/>
            <person name="Pendleton A.L."/>
            <person name="Shaikh M.A."/>
            <person name="Suttiyut T."/>
            <person name="Ogas R."/>
            <person name="Tomko P."/>
            <person name="Gavelis G."/>
            <person name="Widhalm J.R."/>
            <person name="Wisecaver J.H."/>
        </authorList>
    </citation>
    <scope>NUCLEOTIDE SEQUENCE</scope>
    <source>
        <strain evidence="8">ECLA1</strain>
    </source>
</reference>
<dbReference type="InterPro" id="IPR036638">
    <property type="entry name" value="HLH_DNA-bd_sf"/>
</dbReference>
<evidence type="ECO:0000259" key="6">
    <source>
        <dbReference type="PROSITE" id="PS50112"/>
    </source>
</evidence>
<feature type="domain" description="BHLH" evidence="7">
    <location>
        <begin position="7"/>
        <end position="58"/>
    </location>
</feature>
<keyword evidence="2" id="KW-0805">Transcription regulation</keyword>
<dbReference type="InterPro" id="IPR011598">
    <property type="entry name" value="bHLH_dom"/>
</dbReference>
<evidence type="ECO:0000256" key="1">
    <source>
        <dbReference type="ARBA" id="ARBA00004123"/>
    </source>
</evidence>
<evidence type="ECO:0000256" key="5">
    <source>
        <dbReference type="ARBA" id="ARBA00023242"/>
    </source>
</evidence>
<proteinExistence type="predicted"/>
<dbReference type="AlphaFoldDB" id="A0AAE0ZR70"/>
<evidence type="ECO:0000256" key="3">
    <source>
        <dbReference type="ARBA" id="ARBA00023125"/>
    </source>
</evidence>
<dbReference type="PROSITE" id="PS50112">
    <property type="entry name" value="PAS"/>
    <property type="match status" value="1"/>
</dbReference>
<evidence type="ECO:0000313" key="8">
    <source>
        <dbReference type="EMBL" id="KAK3773541.1"/>
    </source>
</evidence>
<dbReference type="SUPFAM" id="SSF55785">
    <property type="entry name" value="PYP-like sensor domain (PAS domain)"/>
    <property type="match status" value="2"/>
</dbReference>
<dbReference type="Gene3D" id="3.30.450.20">
    <property type="entry name" value="PAS domain"/>
    <property type="match status" value="2"/>
</dbReference>
<dbReference type="InterPro" id="IPR013654">
    <property type="entry name" value="PAS_2"/>
</dbReference>
<dbReference type="CDD" id="cd00130">
    <property type="entry name" value="PAS"/>
    <property type="match status" value="2"/>
</dbReference>
<dbReference type="PANTHER" id="PTHR23043:SF40">
    <property type="match status" value="1"/>
</dbReference>
<comment type="subcellular location">
    <subcellularLocation>
        <location evidence="1">Nucleus</location>
    </subcellularLocation>
</comment>
<gene>
    <name evidence="8" type="ORF">RRG08_022253</name>
</gene>
<dbReference type="InterPro" id="IPR035965">
    <property type="entry name" value="PAS-like_dom_sf"/>
</dbReference>
<accession>A0AAE0ZR70</accession>
<evidence type="ECO:0000256" key="4">
    <source>
        <dbReference type="ARBA" id="ARBA00023163"/>
    </source>
</evidence>
<dbReference type="PANTHER" id="PTHR23043">
    <property type="entry name" value="HYPOXIA-INDUCIBLE FACTOR 1 ALPHA"/>
    <property type="match status" value="1"/>
</dbReference>
<dbReference type="EMBL" id="JAWDGP010003531">
    <property type="protein sequence ID" value="KAK3773541.1"/>
    <property type="molecule type" value="Genomic_DNA"/>
</dbReference>
<evidence type="ECO:0000259" key="7">
    <source>
        <dbReference type="PROSITE" id="PS50888"/>
    </source>
</evidence>
<sequence length="818" mass="92768">MEETSEQRDSSSKLRSSRHRLRENEVFAELLNVLPHVQDSRHHKVTILRLLVAYLKCRRFIEEADREHDGMLHHSRQDQAHTSSQAATVNISHDALQSNTTEDNGKNVAQLISHNQNIILPTCLANEEDELRAVVSSLNPSVVGLAKDTKSKLEHYRQSLELGMREFLGYTSIQYEVSAQEIITGGQSSTTGRHLIMHTPQWATPDKKFVEHQLILGEQETESIMDEQLMIVSQDKVSRSKFFGDKLPEIDFESNLILEAARGFLLILDKKLTIIFVSENVSHYIGFSQVQLIGQSIEILIDDANLTQLRKNISLETFPKDSEATANPDATKRMFFMDLKYCFQKKQSKHKVTGKYLFHWNVRLRLTVDKLRSQTEIAGLVSVCQYIPMDTILYVHNDGNLIKCRMSLELKMLQIDPIIEIFSGFMPQEMKTKDAYSIKHPNDVFVLHNQHKIALIEGKANSGYYRMINRNGDFVWVFSRMEVIKNKQSYLQLNCYIVSPKEAEAALCQDEEEYKRFKCEGFGRAFHTTQRNYSHCMTGSETEPIHPHFQSVLTGTKQCSLQMPVSEVQQDMTEAKSLIITTGKEDGNSSKSKHSYKFAKIFKDSQKNLKIPYKQINEEQANKTDGLINSNASSVYTSHPTIPEYVDLDDFELGIICNRNDHRYSISMSSALSGSPSTVTVQEGDGSVEENENLIESLLEESIISNREVMESFGTGVESRAVSQASSSIAPKTVVESSSFLTPLPLLRSTEIVDDSLPLEDIQPSVKLDGKERIMLNQIQIDETDPSAFADILNNGIIDKLSYSRYVSTFQNTPFVNS</sequence>
<dbReference type="SMART" id="SM00091">
    <property type="entry name" value="PAS"/>
    <property type="match status" value="1"/>
</dbReference>
<dbReference type="InterPro" id="IPR000014">
    <property type="entry name" value="PAS"/>
</dbReference>
<dbReference type="SUPFAM" id="SSF47459">
    <property type="entry name" value="HLH, helix-loop-helix DNA-binding domain"/>
    <property type="match status" value="1"/>
</dbReference>
<dbReference type="InterPro" id="IPR013655">
    <property type="entry name" value="PAS_fold_3"/>
</dbReference>
<keyword evidence="4" id="KW-0804">Transcription</keyword>